<dbReference type="AlphaFoldDB" id="A0A2J7YZP6"/>
<dbReference type="SUPFAM" id="SSF55811">
    <property type="entry name" value="Nudix"/>
    <property type="match status" value="1"/>
</dbReference>
<dbReference type="PANTHER" id="PTHR43046:SF14">
    <property type="entry name" value="MUTT_NUDIX FAMILY PROTEIN"/>
    <property type="match status" value="1"/>
</dbReference>
<organism evidence="6 7">
    <name type="scientific">Streptomyces malaysiensis</name>
    <dbReference type="NCBI Taxonomy" id="92644"/>
    <lineage>
        <taxon>Bacteria</taxon>
        <taxon>Bacillati</taxon>
        <taxon>Actinomycetota</taxon>
        <taxon>Actinomycetes</taxon>
        <taxon>Kitasatosporales</taxon>
        <taxon>Streptomycetaceae</taxon>
        <taxon>Streptomyces</taxon>
        <taxon>Streptomyces violaceusniger group</taxon>
    </lineage>
</organism>
<dbReference type="InterPro" id="IPR015797">
    <property type="entry name" value="NUDIX_hydrolase-like_dom_sf"/>
</dbReference>
<dbReference type="InterPro" id="IPR000086">
    <property type="entry name" value="NUDIX_hydrolase_dom"/>
</dbReference>
<dbReference type="Gene3D" id="3.40.50.150">
    <property type="entry name" value="Vaccinia Virus protein VP39"/>
    <property type="match status" value="1"/>
</dbReference>
<keyword evidence="7" id="KW-1185">Reference proteome</keyword>
<dbReference type="RefSeq" id="WP_102937551.1">
    <property type="nucleotide sequence ID" value="NZ_LJIW01000002.1"/>
</dbReference>
<dbReference type="Gene3D" id="3.90.79.10">
    <property type="entry name" value="Nucleoside Triphosphate Pyrophosphohydrolase"/>
    <property type="match status" value="1"/>
</dbReference>
<sequence length="429" mass="46666">MSVEDLNAEAWTVYGQRQLSHGYMPPVPERLEWTPWEGVGPGAEILGDVSGQRVLDIGSGPGHHAVHLARTHDARVTAIELSVTQHQRAIGTHASTPGVRFVHGDVIDHLRTAQPFDAAYAIGSLAFTDPHRSLPALRDGLRPGAPLVLSLLHTDLHGRGPSTTVAPREQMILLRDNPPLATQMWVLAPRLWEDLLTGHGFRVEAIDLLRPSDENENNPVTPVVQQLIRARRLPDRPAHVSSRPARVSSRPAHVSSRPAPTSSRPARISSRPRTPRPPAPHAAIGVGAIVLGDQGLLLGRHRHGTLELPGGTVEAGESLEETVIRELAEETGLIARPDDVTLLGTLVDHVGDVVRVSVGAIVNAWRGEPFTRPDESVGDWAWYPLDQLPDDLFVCSAQILTAWRPDLPIDHTSAHFTPYDRRTAPSGDV</sequence>
<evidence type="ECO:0000313" key="7">
    <source>
        <dbReference type="Proteomes" id="UP000236520"/>
    </source>
</evidence>
<name>A0A2J7YZP6_STRMQ</name>
<dbReference type="InterPro" id="IPR041698">
    <property type="entry name" value="Methyltransf_25"/>
</dbReference>
<proteinExistence type="inferred from homology"/>
<evidence type="ECO:0000313" key="6">
    <source>
        <dbReference type="EMBL" id="PNG93492.1"/>
    </source>
</evidence>
<dbReference type="PROSITE" id="PS00893">
    <property type="entry name" value="NUDIX_BOX"/>
    <property type="match status" value="1"/>
</dbReference>
<dbReference type="Pfam" id="PF13649">
    <property type="entry name" value="Methyltransf_25"/>
    <property type="match status" value="1"/>
</dbReference>
<dbReference type="EMBL" id="LJIW01000002">
    <property type="protein sequence ID" value="PNG93492.1"/>
    <property type="molecule type" value="Genomic_DNA"/>
</dbReference>
<gene>
    <name evidence="6" type="ORF">SMF913_28957</name>
</gene>
<dbReference type="PROSITE" id="PS51462">
    <property type="entry name" value="NUDIX"/>
    <property type="match status" value="1"/>
</dbReference>
<evidence type="ECO:0000256" key="2">
    <source>
        <dbReference type="ARBA" id="ARBA00005582"/>
    </source>
</evidence>
<evidence type="ECO:0000259" key="5">
    <source>
        <dbReference type="PROSITE" id="PS51462"/>
    </source>
</evidence>
<keyword evidence="3" id="KW-0378">Hydrolase</keyword>
<comment type="caution">
    <text evidence="6">The sequence shown here is derived from an EMBL/GenBank/DDBJ whole genome shotgun (WGS) entry which is preliminary data.</text>
</comment>
<dbReference type="InterPro" id="IPR020084">
    <property type="entry name" value="NUDIX_hydrolase_CS"/>
</dbReference>
<accession>A0A2J7YZP6</accession>
<dbReference type="Proteomes" id="UP000236520">
    <property type="component" value="Unassembled WGS sequence"/>
</dbReference>
<feature type="region of interest" description="Disordered" evidence="4">
    <location>
        <begin position="231"/>
        <end position="281"/>
    </location>
</feature>
<dbReference type="GO" id="GO:0008168">
    <property type="term" value="F:methyltransferase activity"/>
    <property type="evidence" value="ECO:0007669"/>
    <property type="project" value="UniProtKB-ARBA"/>
</dbReference>
<feature type="domain" description="Nudix hydrolase" evidence="5">
    <location>
        <begin position="279"/>
        <end position="406"/>
    </location>
</feature>
<evidence type="ECO:0000256" key="1">
    <source>
        <dbReference type="ARBA" id="ARBA00001946"/>
    </source>
</evidence>
<evidence type="ECO:0000256" key="3">
    <source>
        <dbReference type="ARBA" id="ARBA00022801"/>
    </source>
</evidence>
<dbReference type="Pfam" id="PF00293">
    <property type="entry name" value="NUDIX"/>
    <property type="match status" value="1"/>
</dbReference>
<dbReference type="PRINTS" id="PR00502">
    <property type="entry name" value="NUDIXFAMILY"/>
</dbReference>
<dbReference type="InterPro" id="IPR029063">
    <property type="entry name" value="SAM-dependent_MTases_sf"/>
</dbReference>
<dbReference type="InterPro" id="IPR020476">
    <property type="entry name" value="Nudix_hydrolase"/>
</dbReference>
<comment type="cofactor">
    <cofactor evidence="1">
        <name>Mg(2+)</name>
        <dbReference type="ChEBI" id="CHEBI:18420"/>
    </cofactor>
</comment>
<dbReference type="CDD" id="cd02440">
    <property type="entry name" value="AdoMet_MTases"/>
    <property type="match status" value="1"/>
</dbReference>
<comment type="similarity">
    <text evidence="2">Belongs to the Nudix hydrolase family.</text>
</comment>
<dbReference type="GO" id="GO:0016787">
    <property type="term" value="F:hydrolase activity"/>
    <property type="evidence" value="ECO:0007669"/>
    <property type="project" value="UniProtKB-KW"/>
</dbReference>
<dbReference type="PANTHER" id="PTHR43046">
    <property type="entry name" value="GDP-MANNOSE MANNOSYL HYDROLASE"/>
    <property type="match status" value="1"/>
</dbReference>
<feature type="compositionally biased region" description="Low complexity" evidence="4">
    <location>
        <begin position="239"/>
        <end position="272"/>
    </location>
</feature>
<evidence type="ECO:0000256" key="4">
    <source>
        <dbReference type="SAM" id="MobiDB-lite"/>
    </source>
</evidence>
<protein>
    <recommendedName>
        <fullName evidence="5">Nudix hydrolase domain-containing protein</fullName>
    </recommendedName>
</protein>
<reference evidence="6 7" key="1">
    <citation type="submission" date="2015-09" db="EMBL/GenBank/DDBJ databases">
        <title>Genome sequence, genome mining and natural product profiling of a biocontrol bacterium Streptomyces malaysiensis F913.</title>
        <authorList>
            <person name="Xu Y."/>
            <person name="Wei J."/>
            <person name="Xie J."/>
            <person name="Li T."/>
            <person name="Zhou Z."/>
        </authorList>
    </citation>
    <scope>NUCLEOTIDE SEQUENCE [LARGE SCALE GENOMIC DNA]</scope>
    <source>
        <strain evidence="6 7">F913</strain>
    </source>
</reference>
<dbReference type="CDD" id="cd04678">
    <property type="entry name" value="NUDIX_MTH2_Nudt15"/>
    <property type="match status" value="1"/>
</dbReference>
<dbReference type="SUPFAM" id="SSF53335">
    <property type="entry name" value="S-adenosyl-L-methionine-dependent methyltransferases"/>
    <property type="match status" value="1"/>
</dbReference>